<dbReference type="RefSeq" id="WP_036943642.1">
    <property type="nucleotide sequence ID" value="NZ_JQKC01000022.1"/>
</dbReference>
<comment type="caution">
    <text evidence="7">The sequence shown here is derived from an EMBL/GenBank/DDBJ whole genome shotgun (WGS) entry which is preliminary data.</text>
</comment>
<dbReference type="PANTHER" id="PTHR30474:SF3">
    <property type="entry name" value="PEPTIDOGLYCAN GLYCOSYLTRANSFERASE RODA"/>
    <property type="match status" value="1"/>
</dbReference>
<sequence>MLKLLSLKRPVNMLVIANILAFGLLYYYKKPYDEMVLLEGFIVTALICLSYFFIVKKNMGDEYLFLVVAMLASLGVLMIYRLDQERGFKQILWLVIGIALFFMSYYIYGKVKIRDKLMFYYYAAAIMLFMATLAIGSSINGSRNWILIGGYSFQPSEIIKILFVLTIACYFKNSEQLILNYKSVNLRWKLNNSMLKSKIVFFLMVYSYIGLLVLQKEWGTALLLFLIFFMVLYVFDNDIRLLLLNGSAATIGGVGGYFFVHHIKIRVQMWLDPWADAAGKGYQITQSMFAIGAGGFFGRGIGLGNPYLIPEVKTDFIFSAICEEMGIFGGIAVILLYFLLVYRGFKIALYIKDLFKKLVALGITLMFGFQTFIIIGGVIKLIPLTGITLPFISYGGSSLVSGFIALGILQALSKESYSGEEDTADAEEQ</sequence>
<feature type="transmembrane region" description="Helical" evidence="6">
    <location>
        <begin position="192"/>
        <end position="212"/>
    </location>
</feature>
<dbReference type="Pfam" id="PF01098">
    <property type="entry name" value="FTSW_RODA_SPOVE"/>
    <property type="match status" value="1"/>
</dbReference>
<keyword evidence="8" id="KW-1185">Reference proteome</keyword>
<feature type="transmembrane region" description="Helical" evidence="6">
    <location>
        <begin position="391"/>
        <end position="409"/>
    </location>
</feature>
<feature type="transmembrane region" description="Helical" evidence="6">
    <location>
        <begin position="145"/>
        <end position="171"/>
    </location>
</feature>
<evidence type="ECO:0000256" key="3">
    <source>
        <dbReference type="ARBA" id="ARBA00022960"/>
    </source>
</evidence>
<dbReference type="STRING" id="398512.Bccel_5264"/>
<evidence type="ECO:0000256" key="1">
    <source>
        <dbReference type="ARBA" id="ARBA00004141"/>
    </source>
</evidence>
<dbReference type="Proteomes" id="UP000036923">
    <property type="component" value="Unassembled WGS sequence"/>
</dbReference>
<gene>
    <name evidence="7" type="ORF">Bccel_5264</name>
</gene>
<dbReference type="PANTHER" id="PTHR30474">
    <property type="entry name" value="CELL CYCLE PROTEIN"/>
    <property type="match status" value="1"/>
</dbReference>
<feature type="transmembrane region" description="Helical" evidence="6">
    <location>
        <begin position="354"/>
        <end position="379"/>
    </location>
</feature>
<dbReference type="PATRIC" id="fig|398512.5.peg.5519"/>
<evidence type="ECO:0000256" key="4">
    <source>
        <dbReference type="ARBA" id="ARBA00022989"/>
    </source>
</evidence>
<dbReference type="AlphaFoldDB" id="A0A0L6JX19"/>
<evidence type="ECO:0000313" key="8">
    <source>
        <dbReference type="Proteomes" id="UP000036923"/>
    </source>
</evidence>
<feature type="transmembrane region" description="Helical" evidence="6">
    <location>
        <begin position="316"/>
        <end position="342"/>
    </location>
</feature>
<dbReference type="GO" id="GO:0051301">
    <property type="term" value="P:cell division"/>
    <property type="evidence" value="ECO:0007669"/>
    <property type="project" value="InterPro"/>
</dbReference>
<proteinExistence type="predicted"/>
<evidence type="ECO:0000313" key="7">
    <source>
        <dbReference type="EMBL" id="KNY29987.1"/>
    </source>
</evidence>
<feature type="transmembrane region" description="Helical" evidence="6">
    <location>
        <begin position="63"/>
        <end position="82"/>
    </location>
</feature>
<dbReference type="GO" id="GO:0005886">
    <property type="term" value="C:plasma membrane"/>
    <property type="evidence" value="ECO:0007669"/>
    <property type="project" value="TreeGrafter"/>
</dbReference>
<dbReference type="EMBL" id="LGTC01000001">
    <property type="protein sequence ID" value="KNY29987.1"/>
    <property type="molecule type" value="Genomic_DNA"/>
</dbReference>
<feature type="transmembrane region" description="Helical" evidence="6">
    <location>
        <begin position="88"/>
        <end position="107"/>
    </location>
</feature>
<organism evidence="7 8">
    <name type="scientific">Pseudobacteroides cellulosolvens ATCC 35603 = DSM 2933</name>
    <dbReference type="NCBI Taxonomy" id="398512"/>
    <lineage>
        <taxon>Bacteria</taxon>
        <taxon>Bacillati</taxon>
        <taxon>Bacillota</taxon>
        <taxon>Clostridia</taxon>
        <taxon>Eubacteriales</taxon>
        <taxon>Oscillospiraceae</taxon>
        <taxon>Pseudobacteroides</taxon>
    </lineage>
</organism>
<dbReference type="GO" id="GO:0032153">
    <property type="term" value="C:cell division site"/>
    <property type="evidence" value="ECO:0007669"/>
    <property type="project" value="TreeGrafter"/>
</dbReference>
<dbReference type="InterPro" id="IPR001182">
    <property type="entry name" value="FtsW/RodA"/>
</dbReference>
<comment type="subcellular location">
    <subcellularLocation>
        <location evidence="1">Membrane</location>
        <topology evidence="1">Multi-pass membrane protein</topology>
    </subcellularLocation>
</comment>
<keyword evidence="5 6" id="KW-0472">Membrane</keyword>
<evidence type="ECO:0000256" key="6">
    <source>
        <dbReference type="SAM" id="Phobius"/>
    </source>
</evidence>
<feature type="transmembrane region" description="Helical" evidence="6">
    <location>
        <begin position="218"/>
        <end position="235"/>
    </location>
</feature>
<accession>A0A0L6JX19</accession>
<keyword evidence="2 6" id="KW-0812">Transmembrane</keyword>
<dbReference type="eggNOG" id="COG0772">
    <property type="taxonomic scope" value="Bacteria"/>
</dbReference>
<evidence type="ECO:0000256" key="5">
    <source>
        <dbReference type="ARBA" id="ARBA00023136"/>
    </source>
</evidence>
<feature type="transmembrane region" description="Helical" evidence="6">
    <location>
        <begin position="119"/>
        <end position="139"/>
    </location>
</feature>
<reference evidence="8" key="1">
    <citation type="submission" date="2015-07" db="EMBL/GenBank/DDBJ databases">
        <title>Near-Complete Genome Sequence of the Cellulolytic Bacterium Bacteroides (Pseudobacteroides) cellulosolvens ATCC 35603.</title>
        <authorList>
            <person name="Dassa B."/>
            <person name="Utturkar S.M."/>
            <person name="Klingeman D.M."/>
            <person name="Hurt R.A."/>
            <person name="Keller M."/>
            <person name="Xu J."/>
            <person name="Reddy Y.H.K."/>
            <person name="Borovok I."/>
            <person name="Grinberg I.R."/>
            <person name="Lamed R."/>
            <person name="Zhivin O."/>
            <person name="Bayer E.A."/>
            <person name="Brown S.D."/>
        </authorList>
    </citation>
    <scope>NUCLEOTIDE SEQUENCE [LARGE SCALE GENOMIC DNA]</scope>
    <source>
        <strain evidence="8">DSM 2933</strain>
    </source>
</reference>
<dbReference type="GO" id="GO:0008360">
    <property type="term" value="P:regulation of cell shape"/>
    <property type="evidence" value="ECO:0007669"/>
    <property type="project" value="UniProtKB-KW"/>
</dbReference>
<dbReference type="OrthoDB" id="9812661at2"/>
<name>A0A0L6JX19_9FIRM</name>
<feature type="transmembrane region" description="Helical" evidence="6">
    <location>
        <begin position="242"/>
        <end position="260"/>
    </location>
</feature>
<keyword evidence="4 6" id="KW-1133">Transmembrane helix</keyword>
<evidence type="ECO:0000256" key="2">
    <source>
        <dbReference type="ARBA" id="ARBA00022692"/>
    </source>
</evidence>
<feature type="transmembrane region" description="Helical" evidence="6">
    <location>
        <begin position="35"/>
        <end position="54"/>
    </location>
</feature>
<dbReference type="GO" id="GO:0015648">
    <property type="term" value="F:lipid-linked peptidoglycan transporter activity"/>
    <property type="evidence" value="ECO:0007669"/>
    <property type="project" value="TreeGrafter"/>
</dbReference>
<protein>
    <submittedName>
        <fullName evidence="7">Cell cycle protein</fullName>
    </submittedName>
</protein>
<feature type="transmembrane region" description="Helical" evidence="6">
    <location>
        <begin position="12"/>
        <end position="29"/>
    </location>
</feature>
<keyword evidence="3" id="KW-0133">Cell shape</keyword>